<dbReference type="Proteomes" id="UP000640333">
    <property type="component" value="Unassembled WGS sequence"/>
</dbReference>
<feature type="chain" id="PRO_5035262953" description="DUF680 domain-containing protein" evidence="1">
    <location>
        <begin position="25"/>
        <end position="70"/>
    </location>
</feature>
<name>A0A8J7FEI6_9GAMM</name>
<comment type="caution">
    <text evidence="2">The sequence shown here is derived from an EMBL/GenBank/DDBJ whole genome shotgun (WGS) entry which is preliminary data.</text>
</comment>
<reference evidence="2" key="1">
    <citation type="submission" date="2020-10" db="EMBL/GenBank/DDBJ databases">
        <title>Bacterium isolated from coastal waters sediment.</title>
        <authorList>
            <person name="Chen R.-J."/>
            <person name="Lu D.-C."/>
            <person name="Zhu K.-L."/>
            <person name="Du Z.-J."/>
        </authorList>
    </citation>
    <scope>NUCLEOTIDE SEQUENCE</scope>
    <source>
        <strain evidence="2">N1Y112</strain>
    </source>
</reference>
<keyword evidence="3" id="KW-1185">Reference proteome</keyword>
<feature type="signal peptide" evidence="1">
    <location>
        <begin position="1"/>
        <end position="24"/>
    </location>
</feature>
<evidence type="ECO:0000313" key="3">
    <source>
        <dbReference type="Proteomes" id="UP000640333"/>
    </source>
</evidence>
<evidence type="ECO:0000313" key="2">
    <source>
        <dbReference type="EMBL" id="MBE9398184.1"/>
    </source>
</evidence>
<accession>A0A8J7FEI6</accession>
<proteinExistence type="predicted"/>
<dbReference type="RefSeq" id="WP_193953821.1">
    <property type="nucleotide sequence ID" value="NZ_JADEYS010000013.1"/>
</dbReference>
<evidence type="ECO:0008006" key="4">
    <source>
        <dbReference type="Google" id="ProtNLM"/>
    </source>
</evidence>
<dbReference type="EMBL" id="JADEYS010000013">
    <property type="protein sequence ID" value="MBE9398184.1"/>
    <property type="molecule type" value="Genomic_DNA"/>
</dbReference>
<evidence type="ECO:0000256" key="1">
    <source>
        <dbReference type="SAM" id="SignalP"/>
    </source>
</evidence>
<protein>
    <recommendedName>
        <fullName evidence="4">DUF680 domain-containing protein</fullName>
    </recommendedName>
</protein>
<organism evidence="2 3">
    <name type="scientific">Pontibacterium sinense</name>
    <dbReference type="NCBI Taxonomy" id="2781979"/>
    <lineage>
        <taxon>Bacteria</taxon>
        <taxon>Pseudomonadati</taxon>
        <taxon>Pseudomonadota</taxon>
        <taxon>Gammaproteobacteria</taxon>
        <taxon>Oceanospirillales</taxon>
        <taxon>Oceanospirillaceae</taxon>
        <taxon>Pontibacterium</taxon>
    </lineage>
</organism>
<gene>
    <name evidence="2" type="ORF">IOQ59_13060</name>
</gene>
<dbReference type="AlphaFoldDB" id="A0A8J7FEI6"/>
<keyword evidence="1" id="KW-0732">Signal</keyword>
<sequence length="70" mass="7280">MKNIVTVFALASAIFAGSASVAVASTQESHFGDGIQVETASHFASSEEVVVDDANIPTHPYNVDLYAGSH</sequence>